<proteinExistence type="predicted"/>
<feature type="compositionally biased region" description="Basic and acidic residues" evidence="1">
    <location>
        <begin position="105"/>
        <end position="116"/>
    </location>
</feature>
<organism evidence="3 4">
    <name type="scientific">Pestalotiopsis fici (strain W106-1 / CGMCC3.15140)</name>
    <dbReference type="NCBI Taxonomy" id="1229662"/>
    <lineage>
        <taxon>Eukaryota</taxon>
        <taxon>Fungi</taxon>
        <taxon>Dikarya</taxon>
        <taxon>Ascomycota</taxon>
        <taxon>Pezizomycotina</taxon>
        <taxon>Sordariomycetes</taxon>
        <taxon>Xylariomycetidae</taxon>
        <taxon>Amphisphaeriales</taxon>
        <taxon>Sporocadaceae</taxon>
        <taxon>Pestalotiopsis</taxon>
    </lineage>
</organism>
<protein>
    <submittedName>
        <fullName evidence="3">Uncharacterized protein</fullName>
    </submittedName>
</protein>
<reference evidence="4" key="1">
    <citation type="journal article" date="2015" name="BMC Genomics">
        <title>Genomic and transcriptomic analysis of the endophytic fungus Pestalotiopsis fici reveals its lifestyle and high potential for synthesis of natural products.</title>
        <authorList>
            <person name="Wang X."/>
            <person name="Zhang X."/>
            <person name="Liu L."/>
            <person name="Xiang M."/>
            <person name="Wang W."/>
            <person name="Sun X."/>
            <person name="Che Y."/>
            <person name="Guo L."/>
            <person name="Liu G."/>
            <person name="Guo L."/>
            <person name="Wang C."/>
            <person name="Yin W.B."/>
            <person name="Stadler M."/>
            <person name="Zhang X."/>
            <person name="Liu X."/>
        </authorList>
    </citation>
    <scope>NUCLEOTIDE SEQUENCE [LARGE SCALE GENOMIC DNA]</scope>
    <source>
        <strain evidence="4">W106-1 / CGMCC3.15140</strain>
    </source>
</reference>
<gene>
    <name evidence="3" type="ORF">PFICI_07210</name>
</gene>
<dbReference type="OrthoDB" id="10331776at2759"/>
<feature type="transmembrane region" description="Helical" evidence="2">
    <location>
        <begin position="16"/>
        <end position="38"/>
    </location>
</feature>
<name>W3X7V5_PESFW</name>
<evidence type="ECO:0000256" key="1">
    <source>
        <dbReference type="SAM" id="MobiDB-lite"/>
    </source>
</evidence>
<keyword evidence="4" id="KW-1185">Reference proteome</keyword>
<dbReference type="Proteomes" id="UP000030651">
    <property type="component" value="Unassembled WGS sequence"/>
</dbReference>
<dbReference type="GeneID" id="19272223"/>
<dbReference type="RefSeq" id="XP_007833982.1">
    <property type="nucleotide sequence ID" value="XM_007835791.1"/>
</dbReference>
<evidence type="ECO:0000313" key="4">
    <source>
        <dbReference type="Proteomes" id="UP000030651"/>
    </source>
</evidence>
<dbReference type="HOGENOM" id="CLU_1938886_0_0_1"/>
<dbReference type="PROSITE" id="PS51257">
    <property type="entry name" value="PROKAR_LIPOPROTEIN"/>
    <property type="match status" value="1"/>
</dbReference>
<dbReference type="KEGG" id="pfy:PFICI_07210"/>
<evidence type="ECO:0000256" key="2">
    <source>
        <dbReference type="SAM" id="Phobius"/>
    </source>
</evidence>
<sequence length="130" mass="15270">MKEIEGDYWKAGSNWIALYVFLACLPIVVITIFVVSHLRYRRQLKRESEAFLRGTAWTYPHTPRPPLGMSPEPEKKKVTLLHRRGRNLLRIYTEDLEKEERLRMQAERGTEADFKTPTKTPINKSPLKMS</sequence>
<dbReference type="AlphaFoldDB" id="W3X7V5"/>
<dbReference type="EMBL" id="KI912112">
    <property type="protein sequence ID" value="ETS82208.1"/>
    <property type="molecule type" value="Genomic_DNA"/>
</dbReference>
<keyword evidence="2" id="KW-0812">Transmembrane</keyword>
<keyword evidence="2" id="KW-1133">Transmembrane helix</keyword>
<keyword evidence="2" id="KW-0472">Membrane</keyword>
<evidence type="ECO:0000313" key="3">
    <source>
        <dbReference type="EMBL" id="ETS82208.1"/>
    </source>
</evidence>
<feature type="region of interest" description="Disordered" evidence="1">
    <location>
        <begin position="105"/>
        <end position="130"/>
    </location>
</feature>
<accession>W3X7V5</accession>
<dbReference type="InParanoid" id="W3X7V5"/>